<accession>A0ABR7AGE4</accession>
<gene>
    <name evidence="1" type="ORF">H8R05_11475</name>
</gene>
<dbReference type="RefSeq" id="WP_101552449.1">
    <property type="nucleotide sequence ID" value="NZ_CAKVWL010000017.1"/>
</dbReference>
<keyword evidence="2" id="KW-1185">Reference proteome</keyword>
<dbReference type="EMBL" id="JACOIH010000024">
    <property type="protein sequence ID" value="MBC3939528.1"/>
    <property type="molecule type" value="Genomic_DNA"/>
</dbReference>
<name>A0ABR7AGE4_9FIRM</name>
<proteinExistence type="predicted"/>
<evidence type="ECO:0000313" key="1">
    <source>
        <dbReference type="EMBL" id="MBC3939528.1"/>
    </source>
</evidence>
<organism evidence="1 2">
    <name type="scientific">Anaerotruncus massiliensis</name>
    <name type="common">ex Togo et al. 2019</name>
    <dbReference type="NCBI Taxonomy" id="1673720"/>
    <lineage>
        <taxon>Bacteria</taxon>
        <taxon>Bacillati</taxon>
        <taxon>Bacillota</taxon>
        <taxon>Clostridia</taxon>
        <taxon>Eubacteriales</taxon>
        <taxon>Oscillospiraceae</taxon>
        <taxon>Anaerotruncus</taxon>
    </lineage>
</organism>
<dbReference type="Proteomes" id="UP000602181">
    <property type="component" value="Unassembled WGS sequence"/>
</dbReference>
<evidence type="ECO:0000313" key="2">
    <source>
        <dbReference type="Proteomes" id="UP000602181"/>
    </source>
</evidence>
<protein>
    <submittedName>
        <fullName evidence="1">Uncharacterized protein</fullName>
    </submittedName>
</protein>
<reference evidence="1 2" key="1">
    <citation type="submission" date="2020-08" db="EMBL/GenBank/DDBJ databases">
        <authorList>
            <person name="Liu C."/>
            <person name="Sun Q."/>
        </authorList>
    </citation>
    <scope>NUCLEOTIDE SEQUENCE [LARGE SCALE GENOMIC DNA]</scope>
    <source>
        <strain evidence="1 2">22A2-44</strain>
    </source>
</reference>
<sequence>MDLTALSEEYRTAADRLQERLRELRVFAQTARGEEAFAAQRRIDALYAELYDLRVVMDYLRHYYD</sequence>
<comment type="caution">
    <text evidence="1">The sequence shown here is derived from an EMBL/GenBank/DDBJ whole genome shotgun (WGS) entry which is preliminary data.</text>
</comment>